<dbReference type="EMBL" id="JBJQND010000003">
    <property type="protein sequence ID" value="KAL3882025.1"/>
    <property type="molecule type" value="Genomic_DNA"/>
</dbReference>
<keyword evidence="1" id="KW-0472">Membrane</keyword>
<gene>
    <name evidence="2" type="ORF">ACJMK2_028406</name>
</gene>
<dbReference type="Proteomes" id="UP001634394">
    <property type="component" value="Unassembled WGS sequence"/>
</dbReference>
<sequence>MCGATAHVYLMLVHLSPILPAFVFVIITRTCVHFNFILSTLWFITVFPVFIISIIFGAVPLVVAIFNGILSFTSISFAVCAIWKAAKNVVLNAKLATLQQVDEQNGIGMPQANNCQPMYTQFQ</sequence>
<organism evidence="2 3">
    <name type="scientific">Sinanodonta woodiana</name>
    <name type="common">Chinese pond mussel</name>
    <name type="synonym">Anodonta woodiana</name>
    <dbReference type="NCBI Taxonomy" id="1069815"/>
    <lineage>
        <taxon>Eukaryota</taxon>
        <taxon>Metazoa</taxon>
        <taxon>Spiralia</taxon>
        <taxon>Lophotrochozoa</taxon>
        <taxon>Mollusca</taxon>
        <taxon>Bivalvia</taxon>
        <taxon>Autobranchia</taxon>
        <taxon>Heteroconchia</taxon>
        <taxon>Palaeoheterodonta</taxon>
        <taxon>Unionida</taxon>
        <taxon>Unionoidea</taxon>
        <taxon>Unionidae</taxon>
        <taxon>Unioninae</taxon>
        <taxon>Sinanodonta</taxon>
    </lineage>
</organism>
<comment type="caution">
    <text evidence="2">The sequence shown here is derived from an EMBL/GenBank/DDBJ whole genome shotgun (WGS) entry which is preliminary data.</text>
</comment>
<name>A0ABD3XAU7_SINWO</name>
<evidence type="ECO:0000256" key="1">
    <source>
        <dbReference type="SAM" id="Phobius"/>
    </source>
</evidence>
<keyword evidence="3" id="KW-1185">Reference proteome</keyword>
<keyword evidence="1" id="KW-0812">Transmembrane</keyword>
<accession>A0ABD3XAU7</accession>
<reference evidence="2 3" key="1">
    <citation type="submission" date="2024-11" db="EMBL/GenBank/DDBJ databases">
        <title>Chromosome-level genome assembly of the freshwater bivalve Anodonta woodiana.</title>
        <authorList>
            <person name="Chen X."/>
        </authorList>
    </citation>
    <scope>NUCLEOTIDE SEQUENCE [LARGE SCALE GENOMIC DNA]</scope>
    <source>
        <strain evidence="2">MN2024</strain>
        <tissue evidence="2">Gills</tissue>
    </source>
</reference>
<keyword evidence="1" id="KW-1133">Transmembrane helix</keyword>
<feature type="transmembrane region" description="Helical" evidence="1">
    <location>
        <begin position="6"/>
        <end position="27"/>
    </location>
</feature>
<dbReference type="AlphaFoldDB" id="A0ABD3XAU7"/>
<evidence type="ECO:0000313" key="3">
    <source>
        <dbReference type="Proteomes" id="UP001634394"/>
    </source>
</evidence>
<proteinExistence type="predicted"/>
<feature type="transmembrane region" description="Helical" evidence="1">
    <location>
        <begin position="62"/>
        <end position="83"/>
    </location>
</feature>
<evidence type="ECO:0000313" key="2">
    <source>
        <dbReference type="EMBL" id="KAL3882025.1"/>
    </source>
</evidence>
<feature type="transmembrane region" description="Helical" evidence="1">
    <location>
        <begin position="34"/>
        <end position="56"/>
    </location>
</feature>
<protein>
    <submittedName>
        <fullName evidence="2">Uncharacterized protein</fullName>
    </submittedName>
</protein>